<name>A0ABW9WBD1_9BURK</name>
<keyword evidence="1" id="KW-0732">Signal</keyword>
<protein>
    <recommendedName>
        <fullName evidence="2">Peptidase C14 caspase domain-containing protein</fullName>
    </recommendedName>
</protein>
<comment type="caution">
    <text evidence="3">The sequence shown here is derived from an EMBL/GenBank/DDBJ whole genome shotgun (WGS) entry which is preliminary data.</text>
</comment>
<gene>
    <name evidence="3" type="ORF">GTP55_00050</name>
</gene>
<dbReference type="PANTHER" id="PTHR48104">
    <property type="entry name" value="METACASPASE-4"/>
    <property type="match status" value="1"/>
</dbReference>
<proteinExistence type="predicted"/>
<evidence type="ECO:0000313" key="4">
    <source>
        <dbReference type="Proteomes" id="UP000466332"/>
    </source>
</evidence>
<dbReference type="RefSeq" id="WP_161042979.1">
    <property type="nucleotide sequence ID" value="NZ_WWCS01000001.1"/>
</dbReference>
<dbReference type="Gene3D" id="3.40.50.1460">
    <property type="match status" value="1"/>
</dbReference>
<dbReference type="InterPro" id="IPR011600">
    <property type="entry name" value="Pept_C14_caspase"/>
</dbReference>
<dbReference type="Pfam" id="PF00656">
    <property type="entry name" value="Peptidase_C14"/>
    <property type="match status" value="1"/>
</dbReference>
<organism evidence="3 4">
    <name type="scientific">Duganella margarita</name>
    <dbReference type="NCBI Taxonomy" id="2692170"/>
    <lineage>
        <taxon>Bacteria</taxon>
        <taxon>Pseudomonadati</taxon>
        <taxon>Pseudomonadota</taxon>
        <taxon>Betaproteobacteria</taxon>
        <taxon>Burkholderiales</taxon>
        <taxon>Oxalobacteraceae</taxon>
        <taxon>Telluria group</taxon>
        <taxon>Duganella</taxon>
    </lineage>
</organism>
<keyword evidence="4" id="KW-1185">Reference proteome</keyword>
<evidence type="ECO:0000256" key="1">
    <source>
        <dbReference type="SAM" id="SignalP"/>
    </source>
</evidence>
<evidence type="ECO:0000259" key="2">
    <source>
        <dbReference type="Pfam" id="PF00656"/>
    </source>
</evidence>
<evidence type="ECO:0000313" key="3">
    <source>
        <dbReference type="EMBL" id="MYN37759.1"/>
    </source>
</evidence>
<dbReference type="PANTHER" id="PTHR48104:SF30">
    <property type="entry name" value="METACASPASE-1"/>
    <property type="match status" value="1"/>
</dbReference>
<dbReference type="EMBL" id="WWCS01000001">
    <property type="protein sequence ID" value="MYN37759.1"/>
    <property type="molecule type" value="Genomic_DNA"/>
</dbReference>
<reference evidence="3 4" key="1">
    <citation type="submission" date="2019-12" db="EMBL/GenBank/DDBJ databases">
        <title>Novel species isolated from a subtropical stream in China.</title>
        <authorList>
            <person name="Lu H."/>
        </authorList>
    </citation>
    <scope>NUCLEOTIDE SEQUENCE [LARGE SCALE GENOMIC DNA]</scope>
    <source>
        <strain evidence="3 4">FT109W</strain>
    </source>
</reference>
<dbReference type="InterPro" id="IPR050452">
    <property type="entry name" value="Metacaspase"/>
</dbReference>
<accession>A0ABW9WBD1</accession>
<feature type="signal peptide" evidence="1">
    <location>
        <begin position="1"/>
        <end position="22"/>
    </location>
</feature>
<dbReference type="Proteomes" id="UP000466332">
    <property type="component" value="Unassembled WGS sequence"/>
</dbReference>
<sequence length="650" mass="67143">MRGRLLVWLLAAAAGVGAPAAAAERYALLVGVSAMPALPRSAWLNGPRYDVPAMRSALLAQGFPAAHITSLADGVDGAAAPTRSAILAQLTQLGKTLRPDDVLVLYWSGHGLLMPGQPGVWQTPSGQQVHLLTRDARIDAQSRQLSGSISSADIGRAIDALAARRVQVVALFDSCYAAGSTRGDPGLAWRGLSNSAMGWLPRPASLGVRRPDSERADMPPPVSAAMPHERPLFIGFFAAEPQQRSAEALSSDYAGQARGIFTRALIAGLGDSPASYLAWAGATNQHYRDALDARQLPASARPSPVYAGTLEQRLWTAAGAPVLWPVRQDGRGWYVPYGRLDGLQAGDLLQRGASLWRVTDVGWGEARLAVADSVATAGDGAGPLALSPPLDGGRTGLQGNGAAPAGGWASRLPANTTAVGSAAGGMSAGAATVAILGRQGSTRAVSVTLPGRSAVRLRVADKELPALRARAASIAALLALPSTAAAAPLLQARIEIQAPGQAAISLPFADRDLGPLTPGTRLRVVVENGGEDSVDAGIVHLPLSGPATRVFPPFEGDSNRLPPGTPVQISRFEREFEVTVQGAAGAPEWLALVAAPATSGAMPRRFALLDALRSNVAAPAERGASLATGHNPDQAQVARVSWRVAAGGRQ</sequence>
<feature type="chain" id="PRO_5047150215" description="Peptidase C14 caspase domain-containing protein" evidence="1">
    <location>
        <begin position="23"/>
        <end position="650"/>
    </location>
</feature>
<feature type="domain" description="Peptidase C14 caspase" evidence="2">
    <location>
        <begin position="25"/>
        <end position="272"/>
    </location>
</feature>